<protein>
    <submittedName>
        <fullName evidence="1">Uncharacterized protein</fullName>
    </submittedName>
</protein>
<name>A0A2A9NZT6_9AGAR</name>
<dbReference type="AlphaFoldDB" id="A0A2A9NZT6"/>
<keyword evidence="2" id="KW-1185">Reference proteome</keyword>
<accession>A0A2A9NZT6</accession>
<dbReference type="Proteomes" id="UP000242287">
    <property type="component" value="Unassembled WGS sequence"/>
</dbReference>
<evidence type="ECO:0000313" key="2">
    <source>
        <dbReference type="Proteomes" id="UP000242287"/>
    </source>
</evidence>
<sequence length="51" mass="6119">MQRMHSTDKYERIPSHLSTRFRSGEACRIPSWDRLANFRTVHENEDIEDQA</sequence>
<organism evidence="1 2">
    <name type="scientific">Amanita thiersii Skay4041</name>
    <dbReference type="NCBI Taxonomy" id="703135"/>
    <lineage>
        <taxon>Eukaryota</taxon>
        <taxon>Fungi</taxon>
        <taxon>Dikarya</taxon>
        <taxon>Basidiomycota</taxon>
        <taxon>Agaricomycotina</taxon>
        <taxon>Agaricomycetes</taxon>
        <taxon>Agaricomycetidae</taxon>
        <taxon>Agaricales</taxon>
        <taxon>Pluteineae</taxon>
        <taxon>Amanitaceae</taxon>
        <taxon>Amanita</taxon>
    </lineage>
</organism>
<dbReference type="EMBL" id="KZ301970">
    <property type="protein sequence ID" value="PFH54221.1"/>
    <property type="molecule type" value="Genomic_DNA"/>
</dbReference>
<gene>
    <name evidence="1" type="ORF">AMATHDRAFT_53089</name>
</gene>
<reference evidence="1 2" key="1">
    <citation type="submission" date="2014-02" db="EMBL/GenBank/DDBJ databases">
        <title>Transposable element dynamics among asymbiotic and ectomycorrhizal Amanita fungi.</title>
        <authorList>
            <consortium name="DOE Joint Genome Institute"/>
            <person name="Hess J."/>
            <person name="Skrede I."/>
            <person name="Wolfe B."/>
            <person name="LaButti K."/>
            <person name="Ohm R.A."/>
            <person name="Grigoriev I.V."/>
            <person name="Pringle A."/>
        </authorList>
    </citation>
    <scope>NUCLEOTIDE SEQUENCE [LARGE SCALE GENOMIC DNA]</scope>
    <source>
        <strain evidence="1 2">SKay4041</strain>
    </source>
</reference>
<evidence type="ECO:0000313" key="1">
    <source>
        <dbReference type="EMBL" id="PFH54221.1"/>
    </source>
</evidence>
<proteinExistence type="predicted"/>